<comment type="caution">
    <text evidence="4">The sequence shown here is derived from an EMBL/GenBank/DDBJ whole genome shotgun (WGS) entry which is preliminary data.</text>
</comment>
<gene>
    <name evidence="4" type="ORF">GCM10025791_29030</name>
</gene>
<evidence type="ECO:0000313" key="5">
    <source>
        <dbReference type="Proteomes" id="UP001409585"/>
    </source>
</evidence>
<proteinExistence type="predicted"/>
<keyword evidence="2" id="KW-1133">Transmembrane helix</keyword>
<evidence type="ECO:0000313" key="4">
    <source>
        <dbReference type="EMBL" id="GAA4947551.1"/>
    </source>
</evidence>
<sequence>MPAKKYWVSVLREPLLQFLLIGLVLFALDHFFSNSRSDPKQIYIDADRVAWLVGVFQEGQGRLPEPEEIENLIIKWGQNEVFYREAQALGLDQGDEMMRSRLILKMRNILFNRIVQDPPSDEVLKQWFELNREKYDIPERYSFEQFPITELSEIAAQSLAVEIGTNGSPPEYQAQTRRYQRRPIANVKALFGENNAQQLVDSPVGQWRAVTSNKGWHLARITKRHAPIPAQFDEVKTKVSKAFMEISADIQLVEMAGEIADKYQLHREFERDQLPQIIASVESSTGGATRADSRTMKARAGASKDNQVN</sequence>
<feature type="region of interest" description="Disordered" evidence="1">
    <location>
        <begin position="282"/>
        <end position="309"/>
    </location>
</feature>
<evidence type="ECO:0000256" key="2">
    <source>
        <dbReference type="SAM" id="Phobius"/>
    </source>
</evidence>
<dbReference type="InterPro" id="IPR000297">
    <property type="entry name" value="PPIase_PpiC"/>
</dbReference>
<accession>A0AAV3U4R2</accession>
<dbReference type="Pfam" id="PF13145">
    <property type="entry name" value="Rotamase_2"/>
    <property type="match status" value="1"/>
</dbReference>
<evidence type="ECO:0000256" key="1">
    <source>
        <dbReference type="SAM" id="MobiDB-lite"/>
    </source>
</evidence>
<reference evidence="5" key="1">
    <citation type="journal article" date="2019" name="Int. J. Syst. Evol. Microbiol.">
        <title>The Global Catalogue of Microorganisms (GCM) 10K type strain sequencing project: providing services to taxonomists for standard genome sequencing and annotation.</title>
        <authorList>
            <consortium name="The Broad Institute Genomics Platform"/>
            <consortium name="The Broad Institute Genome Sequencing Center for Infectious Disease"/>
            <person name="Wu L."/>
            <person name="Ma J."/>
        </authorList>
    </citation>
    <scope>NUCLEOTIDE SEQUENCE [LARGE SCALE GENOMIC DNA]</scope>
    <source>
        <strain evidence="5">JCM 19134</strain>
    </source>
</reference>
<dbReference type="EMBL" id="BAABLX010000027">
    <property type="protein sequence ID" value="GAA4947551.1"/>
    <property type="molecule type" value="Genomic_DNA"/>
</dbReference>
<keyword evidence="2" id="KW-0472">Membrane</keyword>
<name>A0AAV3U4R2_9ALTE</name>
<dbReference type="GO" id="GO:0003755">
    <property type="term" value="F:peptidyl-prolyl cis-trans isomerase activity"/>
    <property type="evidence" value="ECO:0007669"/>
    <property type="project" value="InterPro"/>
</dbReference>
<keyword evidence="5" id="KW-1185">Reference proteome</keyword>
<dbReference type="Proteomes" id="UP001409585">
    <property type="component" value="Unassembled WGS sequence"/>
</dbReference>
<feature type="transmembrane region" description="Helical" evidence="2">
    <location>
        <begin position="15"/>
        <end position="32"/>
    </location>
</feature>
<keyword evidence="2" id="KW-0812">Transmembrane</keyword>
<evidence type="ECO:0000259" key="3">
    <source>
        <dbReference type="Pfam" id="PF13145"/>
    </source>
</evidence>
<protein>
    <recommendedName>
        <fullName evidence="3">PpiC domain-containing protein</fullName>
    </recommendedName>
</protein>
<organism evidence="4 5">
    <name type="scientific">Halioxenophilus aromaticivorans</name>
    <dbReference type="NCBI Taxonomy" id="1306992"/>
    <lineage>
        <taxon>Bacteria</taxon>
        <taxon>Pseudomonadati</taxon>
        <taxon>Pseudomonadota</taxon>
        <taxon>Gammaproteobacteria</taxon>
        <taxon>Alteromonadales</taxon>
        <taxon>Alteromonadaceae</taxon>
        <taxon>Halioxenophilus</taxon>
    </lineage>
</organism>
<feature type="domain" description="PpiC" evidence="3">
    <location>
        <begin position="119"/>
        <end position="236"/>
    </location>
</feature>
<dbReference type="AlphaFoldDB" id="A0AAV3U4R2"/>
<dbReference type="RefSeq" id="WP_345423660.1">
    <property type="nucleotide sequence ID" value="NZ_AP031496.1"/>
</dbReference>